<accession>A0A6J7KH26</accession>
<organism evidence="2">
    <name type="scientific">freshwater metagenome</name>
    <dbReference type="NCBI Taxonomy" id="449393"/>
    <lineage>
        <taxon>unclassified sequences</taxon>
        <taxon>metagenomes</taxon>
        <taxon>ecological metagenomes</taxon>
    </lineage>
</organism>
<feature type="transmembrane region" description="Helical" evidence="1">
    <location>
        <begin position="73"/>
        <end position="95"/>
    </location>
</feature>
<proteinExistence type="predicted"/>
<name>A0A6J7KH26_9ZZZZ</name>
<keyword evidence="1" id="KW-1133">Transmembrane helix</keyword>
<feature type="transmembrane region" description="Helical" evidence="1">
    <location>
        <begin position="44"/>
        <end position="66"/>
    </location>
</feature>
<dbReference type="EMBL" id="CAFBNO010000024">
    <property type="protein sequence ID" value="CAB4954867.1"/>
    <property type="molecule type" value="Genomic_DNA"/>
</dbReference>
<protein>
    <submittedName>
        <fullName evidence="2">Unannotated protein</fullName>
    </submittedName>
</protein>
<reference evidence="2" key="1">
    <citation type="submission" date="2020-05" db="EMBL/GenBank/DDBJ databases">
        <authorList>
            <person name="Chiriac C."/>
            <person name="Salcher M."/>
            <person name="Ghai R."/>
            <person name="Kavagutti S V."/>
        </authorList>
    </citation>
    <scope>NUCLEOTIDE SEQUENCE</scope>
</reference>
<dbReference type="AlphaFoldDB" id="A0A6J7KH26"/>
<sequence length="135" mass="13753">MKLDTSASIFRKVLVRGSLLIAAIALAGSIVGGLVAGGSGVASALIGAAMTLVFVSITALSVWLGAKLPIGGFFGVVMGAWLVKMVIFIIVVRVLQDVEGINHPVLGFTLIAAILGSLAVDALTVAKSRQPIVEN</sequence>
<keyword evidence="1" id="KW-0812">Transmembrane</keyword>
<gene>
    <name evidence="2" type="ORF">UFOPK3837_00672</name>
</gene>
<keyword evidence="1" id="KW-0472">Membrane</keyword>
<feature type="transmembrane region" description="Helical" evidence="1">
    <location>
        <begin position="20"/>
        <end position="38"/>
    </location>
</feature>
<evidence type="ECO:0000313" key="2">
    <source>
        <dbReference type="EMBL" id="CAB4954867.1"/>
    </source>
</evidence>
<feature type="transmembrane region" description="Helical" evidence="1">
    <location>
        <begin position="101"/>
        <end position="120"/>
    </location>
</feature>
<evidence type="ECO:0000256" key="1">
    <source>
        <dbReference type="SAM" id="Phobius"/>
    </source>
</evidence>